<dbReference type="InterPro" id="IPR053167">
    <property type="entry name" value="Spore_coat_component"/>
</dbReference>
<evidence type="ECO:0000313" key="3">
    <source>
        <dbReference type="EMBL" id="VYU76693.1"/>
    </source>
</evidence>
<accession>A0A6N3HL49</accession>
<dbReference type="EMBL" id="CACRTZ010000037">
    <property type="protein sequence ID" value="VYU76693.1"/>
    <property type="molecule type" value="Genomic_DNA"/>
</dbReference>
<protein>
    <submittedName>
        <fullName evidence="3">Spore Coat Protein U domain protein</fullName>
    </submittedName>
</protein>
<evidence type="ECO:0000256" key="1">
    <source>
        <dbReference type="SAM" id="SignalP"/>
    </source>
</evidence>
<dbReference type="Pfam" id="PF05229">
    <property type="entry name" value="SCPU"/>
    <property type="match status" value="2"/>
</dbReference>
<evidence type="ECO:0000259" key="2">
    <source>
        <dbReference type="Pfam" id="PF05229"/>
    </source>
</evidence>
<dbReference type="SMART" id="SM00972">
    <property type="entry name" value="SCPU"/>
    <property type="match status" value="1"/>
</dbReference>
<feature type="chain" id="PRO_5026710922" evidence="1">
    <location>
        <begin position="21"/>
        <end position="326"/>
    </location>
</feature>
<feature type="signal peptide" evidence="1">
    <location>
        <begin position="1"/>
        <end position="20"/>
    </location>
</feature>
<keyword evidence="3" id="KW-0946">Virion</keyword>
<gene>
    <name evidence="3" type="ORF">EMLFYP7_04034</name>
</gene>
<organism evidence="3">
    <name type="scientific">Phytobacter massiliensis</name>
    <dbReference type="NCBI Taxonomy" id="1485952"/>
    <lineage>
        <taxon>Bacteria</taxon>
        <taxon>Pseudomonadati</taxon>
        <taxon>Pseudomonadota</taxon>
        <taxon>Gammaproteobacteria</taxon>
        <taxon>Enterobacterales</taxon>
        <taxon>Enterobacteriaceae</taxon>
        <taxon>Phytobacter</taxon>
    </lineage>
</organism>
<feature type="domain" description="Spore coat protein U/FanG" evidence="2">
    <location>
        <begin position="189"/>
        <end position="322"/>
    </location>
</feature>
<dbReference type="PANTHER" id="PTHR37089:SF1">
    <property type="entry name" value="MEMBRANE PROTEIN"/>
    <property type="match status" value="1"/>
</dbReference>
<name>A0A6N3HL49_9ENTR</name>
<feature type="domain" description="Spore coat protein U/FanG" evidence="2">
    <location>
        <begin position="19"/>
        <end position="160"/>
    </location>
</feature>
<dbReference type="AlphaFoldDB" id="A0A6N3HL49"/>
<keyword evidence="1" id="KW-0732">Signal</keyword>
<reference evidence="3" key="1">
    <citation type="submission" date="2019-11" db="EMBL/GenBank/DDBJ databases">
        <authorList>
            <person name="Feng L."/>
        </authorList>
    </citation>
    <scope>NUCLEOTIDE SEQUENCE</scope>
    <source>
        <strain evidence="3">EMassiliensisLFYP7</strain>
    </source>
</reference>
<dbReference type="PROSITE" id="PS51257">
    <property type="entry name" value="PROKAR_LIPOPROTEIN"/>
    <property type="match status" value="1"/>
</dbReference>
<keyword evidence="3" id="KW-0167">Capsid protein</keyword>
<sequence>MRKAILLLIVLLGGINQAWSACTASLSNTAPSLGASVTSFVLNSTEQGVTTNLILQCDSALSLLTNDYVTLTLTGASNIVTNRAAMKRTDDLAVTDLIPLKLCGANNCPANSEVTSTNTGYTWNSSMLLTLLGSKRYTLPLYLRTVTGQTVSAGPYQAILNLNVYYSICAVGTILTGCSNLQSGNLPLTLTVNMTVTNDCTAISAPNLNFGSAPLAKNFPTLSGSVGVTCTKGYAYTVGISNGSNPSGNVRQMASGTNRLSYEIYKGTTTSRWGAVGAERWASAASSAVSTDGLLRTYNFTAQVLPGQNTPPGGTYSDTLLVDLAF</sequence>
<dbReference type="PANTHER" id="PTHR37089">
    <property type="entry name" value="PROTEIN U-RELATED"/>
    <property type="match status" value="1"/>
</dbReference>
<proteinExistence type="predicted"/>
<dbReference type="InterPro" id="IPR007893">
    <property type="entry name" value="Spore_coat_U/FanG"/>
</dbReference>
<dbReference type="RefSeq" id="WP_156567292.1">
    <property type="nucleotide sequence ID" value="NZ_CACRTZ010000037.1"/>
</dbReference>